<organism evidence="1">
    <name type="scientific">marine sediment metagenome</name>
    <dbReference type="NCBI Taxonomy" id="412755"/>
    <lineage>
        <taxon>unclassified sequences</taxon>
        <taxon>metagenomes</taxon>
        <taxon>ecological metagenomes</taxon>
    </lineage>
</organism>
<protein>
    <submittedName>
        <fullName evidence="1">Uncharacterized protein</fullName>
    </submittedName>
</protein>
<accession>A0A0F8YZY7</accession>
<gene>
    <name evidence="1" type="ORF">LCGC14_3031960</name>
</gene>
<comment type="caution">
    <text evidence="1">The sequence shown here is derived from an EMBL/GenBank/DDBJ whole genome shotgun (WGS) entry which is preliminary data.</text>
</comment>
<reference evidence="1" key="1">
    <citation type="journal article" date="2015" name="Nature">
        <title>Complex archaea that bridge the gap between prokaryotes and eukaryotes.</title>
        <authorList>
            <person name="Spang A."/>
            <person name="Saw J.H."/>
            <person name="Jorgensen S.L."/>
            <person name="Zaremba-Niedzwiedzka K."/>
            <person name="Martijn J."/>
            <person name="Lind A.E."/>
            <person name="van Eijk R."/>
            <person name="Schleper C."/>
            <person name="Guy L."/>
            <person name="Ettema T.J."/>
        </authorList>
    </citation>
    <scope>NUCLEOTIDE SEQUENCE</scope>
</reference>
<name>A0A0F8YZY7_9ZZZZ</name>
<evidence type="ECO:0000313" key="1">
    <source>
        <dbReference type="EMBL" id="KKK59679.1"/>
    </source>
</evidence>
<dbReference type="EMBL" id="LAZR01063347">
    <property type="protein sequence ID" value="KKK59679.1"/>
    <property type="molecule type" value="Genomic_DNA"/>
</dbReference>
<sequence length="64" mass="7063">MAEGAKVTRIDVITVITGEGIPTTGKRVWFEVEKTKTVDRVDIADSDFSPEAVDTLITERVNQI</sequence>
<dbReference type="AlphaFoldDB" id="A0A0F8YZY7"/>
<feature type="non-terminal residue" evidence="1">
    <location>
        <position position="64"/>
    </location>
</feature>
<proteinExistence type="predicted"/>